<dbReference type="PROSITE" id="PS01085">
    <property type="entry name" value="RIBUL_P_3_EPIMER_1"/>
    <property type="match status" value="1"/>
</dbReference>
<protein>
    <recommendedName>
        <fullName evidence="7">ribulose-phosphate 3-epimerase</fullName>
        <ecNumber evidence="7">5.1.3.1</ecNumber>
    </recommendedName>
    <alternativeName>
        <fullName evidence="10">Pentose-5-phosphate 3-epimerase</fullName>
    </alternativeName>
</protein>
<evidence type="ECO:0000256" key="4">
    <source>
        <dbReference type="ARBA" id="ARBA00001947"/>
    </source>
</evidence>
<dbReference type="InterPro" id="IPR026019">
    <property type="entry name" value="Ribul_P_3_epim"/>
</dbReference>
<keyword evidence="12" id="KW-1185">Reference proteome</keyword>
<dbReference type="SUPFAM" id="SSF51366">
    <property type="entry name" value="Ribulose-phoshate binding barrel"/>
    <property type="match status" value="1"/>
</dbReference>
<evidence type="ECO:0000256" key="1">
    <source>
        <dbReference type="ARBA" id="ARBA00001782"/>
    </source>
</evidence>
<comment type="cofactor">
    <cofactor evidence="2">
        <name>Mn(2+)</name>
        <dbReference type="ChEBI" id="CHEBI:29035"/>
    </cofactor>
</comment>
<dbReference type="InterPro" id="IPR013785">
    <property type="entry name" value="Aldolase_TIM"/>
</dbReference>
<keyword evidence="9" id="KW-0413">Isomerase</keyword>
<dbReference type="Proteomes" id="UP001300502">
    <property type="component" value="Unassembled WGS sequence"/>
</dbReference>
<sequence length="297" mass="31583">MGSKTRLCGCEKGFSFVTTVNGTLHLPSVSLLTDKRCCRFRKNTILTGATNVKKISLIQRVVAKVEGAQPNKVVIAPSILSANFAKLGEEVKAVDAAGADWIHVDVMDGQFVPNITIGPLVVSALRPITKKPLDVHLMIIQPELRIPDFAKAGADIISVHAEQSSTIHLHRTLSQIKELGCSAGVVLNPATPASVLEYVLELVDLILIMSVNPGFGGQAFIPEVLPKISQIRKMCTQRSVNPWIEVDGGIKSSNAHLVIQAGANALVAGSAVFGATDYGKAIAEIRNAHIYAPSSVA</sequence>
<keyword evidence="8" id="KW-0479">Metal-binding</keyword>
<dbReference type="GO" id="GO:0004750">
    <property type="term" value="F:D-ribulose-phosphate 3-epimerase activity"/>
    <property type="evidence" value="ECO:0007669"/>
    <property type="project" value="UniProtKB-EC"/>
</dbReference>
<name>A0AAV9IDD3_9RHOD</name>
<organism evidence="11 12">
    <name type="scientific">Galdieria yellowstonensis</name>
    <dbReference type="NCBI Taxonomy" id="3028027"/>
    <lineage>
        <taxon>Eukaryota</taxon>
        <taxon>Rhodophyta</taxon>
        <taxon>Bangiophyceae</taxon>
        <taxon>Galdieriales</taxon>
        <taxon>Galdieriaceae</taxon>
        <taxon>Galdieria</taxon>
    </lineage>
</organism>
<dbReference type="CDD" id="cd00429">
    <property type="entry name" value="RPE"/>
    <property type="match status" value="1"/>
</dbReference>
<evidence type="ECO:0000256" key="9">
    <source>
        <dbReference type="ARBA" id="ARBA00023235"/>
    </source>
</evidence>
<evidence type="ECO:0000256" key="2">
    <source>
        <dbReference type="ARBA" id="ARBA00001936"/>
    </source>
</evidence>
<evidence type="ECO:0000256" key="10">
    <source>
        <dbReference type="ARBA" id="ARBA00030599"/>
    </source>
</evidence>
<dbReference type="PANTHER" id="PTHR11749">
    <property type="entry name" value="RIBULOSE-5-PHOSPHATE-3-EPIMERASE"/>
    <property type="match status" value="1"/>
</dbReference>
<comment type="cofactor">
    <cofactor evidence="3">
        <name>Co(2+)</name>
        <dbReference type="ChEBI" id="CHEBI:48828"/>
    </cofactor>
</comment>
<comment type="catalytic activity">
    <reaction evidence="1">
        <text>D-ribulose 5-phosphate = D-xylulose 5-phosphate</text>
        <dbReference type="Rhea" id="RHEA:13677"/>
        <dbReference type="ChEBI" id="CHEBI:57737"/>
        <dbReference type="ChEBI" id="CHEBI:58121"/>
        <dbReference type="EC" id="5.1.3.1"/>
    </reaction>
</comment>
<dbReference type="NCBIfam" id="NF004076">
    <property type="entry name" value="PRK05581.1-4"/>
    <property type="match status" value="1"/>
</dbReference>
<evidence type="ECO:0000313" key="11">
    <source>
        <dbReference type="EMBL" id="KAK4525495.1"/>
    </source>
</evidence>
<dbReference type="EC" id="5.1.3.1" evidence="7"/>
<gene>
    <name evidence="11" type="ORF">GAYE_SCF13G3403</name>
</gene>
<evidence type="ECO:0000256" key="6">
    <source>
        <dbReference type="ARBA" id="ARBA00009541"/>
    </source>
</evidence>
<dbReference type="Gene3D" id="3.20.20.70">
    <property type="entry name" value="Aldolase class I"/>
    <property type="match status" value="1"/>
</dbReference>
<evidence type="ECO:0000313" key="12">
    <source>
        <dbReference type="Proteomes" id="UP001300502"/>
    </source>
</evidence>
<dbReference type="GO" id="GO:0005737">
    <property type="term" value="C:cytoplasm"/>
    <property type="evidence" value="ECO:0007669"/>
    <property type="project" value="UniProtKB-ARBA"/>
</dbReference>
<dbReference type="Pfam" id="PF00834">
    <property type="entry name" value="Ribul_P_3_epim"/>
    <property type="match status" value="1"/>
</dbReference>
<dbReference type="FunFam" id="3.20.20.70:FF:000004">
    <property type="entry name" value="Ribulose-phosphate 3-epimerase"/>
    <property type="match status" value="1"/>
</dbReference>
<dbReference type="InterPro" id="IPR000056">
    <property type="entry name" value="Ribul_P_3_epim-like"/>
</dbReference>
<dbReference type="GO" id="GO:0006098">
    <property type="term" value="P:pentose-phosphate shunt"/>
    <property type="evidence" value="ECO:0007669"/>
    <property type="project" value="InterPro"/>
</dbReference>
<dbReference type="HAMAP" id="MF_02227">
    <property type="entry name" value="RPE"/>
    <property type="match status" value="1"/>
</dbReference>
<evidence type="ECO:0000256" key="8">
    <source>
        <dbReference type="ARBA" id="ARBA00022723"/>
    </source>
</evidence>
<dbReference type="AlphaFoldDB" id="A0AAV9IDD3"/>
<dbReference type="NCBIfam" id="TIGR01163">
    <property type="entry name" value="rpe"/>
    <property type="match status" value="1"/>
</dbReference>
<comment type="cofactor">
    <cofactor evidence="5">
        <name>Fe(2+)</name>
        <dbReference type="ChEBI" id="CHEBI:29033"/>
    </cofactor>
</comment>
<dbReference type="EMBL" id="JANCYU010000031">
    <property type="protein sequence ID" value="KAK4525495.1"/>
    <property type="molecule type" value="Genomic_DNA"/>
</dbReference>
<dbReference type="InterPro" id="IPR011060">
    <property type="entry name" value="RibuloseP-bd_barrel"/>
</dbReference>
<accession>A0AAV9IDD3</accession>
<proteinExistence type="inferred from homology"/>
<dbReference type="PROSITE" id="PS01086">
    <property type="entry name" value="RIBUL_P_3_EPIMER_2"/>
    <property type="match status" value="1"/>
</dbReference>
<evidence type="ECO:0000256" key="7">
    <source>
        <dbReference type="ARBA" id="ARBA00013188"/>
    </source>
</evidence>
<dbReference type="GO" id="GO:0005975">
    <property type="term" value="P:carbohydrate metabolic process"/>
    <property type="evidence" value="ECO:0007669"/>
    <property type="project" value="InterPro"/>
</dbReference>
<evidence type="ECO:0000256" key="3">
    <source>
        <dbReference type="ARBA" id="ARBA00001941"/>
    </source>
</evidence>
<comment type="cofactor">
    <cofactor evidence="4">
        <name>Zn(2+)</name>
        <dbReference type="ChEBI" id="CHEBI:29105"/>
    </cofactor>
</comment>
<dbReference type="GO" id="GO:0046872">
    <property type="term" value="F:metal ion binding"/>
    <property type="evidence" value="ECO:0007669"/>
    <property type="project" value="UniProtKB-KW"/>
</dbReference>
<reference evidence="11 12" key="1">
    <citation type="submission" date="2022-07" db="EMBL/GenBank/DDBJ databases">
        <title>Genome-wide signatures of adaptation to extreme environments.</title>
        <authorList>
            <person name="Cho C.H."/>
            <person name="Yoon H.S."/>
        </authorList>
    </citation>
    <scope>NUCLEOTIDE SEQUENCE [LARGE SCALE GENOMIC DNA]</scope>
    <source>
        <strain evidence="11 12">108.79 E11</strain>
    </source>
</reference>
<comment type="caution">
    <text evidence="11">The sequence shown here is derived from an EMBL/GenBank/DDBJ whole genome shotgun (WGS) entry which is preliminary data.</text>
</comment>
<evidence type="ECO:0000256" key="5">
    <source>
        <dbReference type="ARBA" id="ARBA00001954"/>
    </source>
</evidence>
<comment type="similarity">
    <text evidence="6">Belongs to the ribulose-phosphate 3-epimerase family.</text>
</comment>